<dbReference type="STRING" id="1211777.BN77_p11109"/>
<feature type="chain" id="PRO_5003835776" evidence="5">
    <location>
        <begin position="24"/>
        <end position="189"/>
    </location>
</feature>
<feature type="signal peptide" evidence="5">
    <location>
        <begin position="1"/>
        <end position="23"/>
    </location>
</feature>
<dbReference type="CDD" id="cd07185">
    <property type="entry name" value="OmpA_C-like"/>
    <property type="match status" value="1"/>
</dbReference>
<evidence type="ECO:0000256" key="5">
    <source>
        <dbReference type="SAM" id="SignalP"/>
    </source>
</evidence>
<evidence type="ECO:0000313" key="7">
    <source>
        <dbReference type="EMBL" id="CCM78432.1"/>
    </source>
</evidence>
<organism evidence="7 8">
    <name type="scientific">Rhizobium mesoamericanum STM3625</name>
    <dbReference type="NCBI Taxonomy" id="1211777"/>
    <lineage>
        <taxon>Bacteria</taxon>
        <taxon>Pseudomonadati</taxon>
        <taxon>Pseudomonadota</taxon>
        <taxon>Alphaproteobacteria</taxon>
        <taxon>Hyphomicrobiales</taxon>
        <taxon>Rhizobiaceae</taxon>
        <taxon>Rhizobium/Agrobacterium group</taxon>
        <taxon>Rhizobium</taxon>
    </lineage>
</organism>
<evidence type="ECO:0000313" key="8">
    <source>
        <dbReference type="Proteomes" id="UP000009319"/>
    </source>
</evidence>
<dbReference type="SUPFAM" id="SSF103088">
    <property type="entry name" value="OmpA-like"/>
    <property type="match status" value="1"/>
</dbReference>
<dbReference type="GO" id="GO:0009279">
    <property type="term" value="C:cell outer membrane"/>
    <property type="evidence" value="ECO:0007669"/>
    <property type="project" value="UniProtKB-SubCell"/>
</dbReference>
<dbReference type="Pfam" id="PF00691">
    <property type="entry name" value="OmpA"/>
    <property type="match status" value="1"/>
</dbReference>
<sequence length="189" mass="19801">MRISKLGFMLALVGTITAGSACAETFTNQELISTLGQVAEGAPSIDAALLAEEVAANVGKGSTALPAWSSLAAMPQINVDIEFELNSVVIAPESYRNVGMIADALHDPRLLGHKILIVGHTDSTGDAKDNLKLSQARADAIRDALNTTFAVAPDRLFAVGVGEEMPLNVTDPKAAANRRVQLINVGLLK</sequence>
<dbReference type="PANTHER" id="PTHR30329">
    <property type="entry name" value="STATOR ELEMENT OF FLAGELLAR MOTOR COMPLEX"/>
    <property type="match status" value="1"/>
</dbReference>
<proteinExistence type="predicted"/>
<evidence type="ECO:0000256" key="2">
    <source>
        <dbReference type="ARBA" id="ARBA00023136"/>
    </source>
</evidence>
<dbReference type="PROSITE" id="PS51257">
    <property type="entry name" value="PROKAR_LIPOPROTEIN"/>
    <property type="match status" value="1"/>
</dbReference>
<accession>K0Q2K0</accession>
<dbReference type="PRINTS" id="PR01021">
    <property type="entry name" value="OMPADOMAIN"/>
</dbReference>
<reference evidence="7 8" key="1">
    <citation type="journal article" date="2013" name="Genome Announc.">
        <title>Draft Genome Sequence of Rhizobium mesoamericanum STM3625, a Nitrogen-Fixing Symbiont of Mimosa pudica Isolated in French Guiana (South America).</title>
        <authorList>
            <person name="Moulin L."/>
            <person name="Mornico D."/>
            <person name="Melkonian R."/>
            <person name="Klonowska A."/>
        </authorList>
    </citation>
    <scope>NUCLEOTIDE SEQUENCE [LARGE SCALE GENOMIC DNA]</scope>
    <source>
        <strain evidence="7 8">STM3625</strain>
    </source>
</reference>
<protein>
    <submittedName>
        <fullName evidence="7">Putative outer membrane protein (OmpA/MotB domain)</fullName>
    </submittedName>
</protein>
<name>K0Q2K0_9HYPH</name>
<keyword evidence="3" id="KW-0998">Cell outer membrane</keyword>
<dbReference type="PROSITE" id="PS51123">
    <property type="entry name" value="OMPA_2"/>
    <property type="match status" value="1"/>
</dbReference>
<evidence type="ECO:0000256" key="1">
    <source>
        <dbReference type="ARBA" id="ARBA00004442"/>
    </source>
</evidence>
<keyword evidence="8" id="KW-1185">Reference proteome</keyword>
<gene>
    <name evidence="7" type="ORF">BN77_p11109</name>
</gene>
<keyword evidence="5" id="KW-0732">Signal</keyword>
<feature type="domain" description="OmpA-like" evidence="6">
    <location>
        <begin position="70"/>
        <end position="188"/>
    </location>
</feature>
<comment type="caution">
    <text evidence="7">The sequence shown here is derived from an EMBL/GenBank/DDBJ whole genome shotgun (WGS) entry which is preliminary data.</text>
</comment>
<evidence type="ECO:0000256" key="3">
    <source>
        <dbReference type="ARBA" id="ARBA00023237"/>
    </source>
</evidence>
<dbReference type="InterPro" id="IPR006665">
    <property type="entry name" value="OmpA-like"/>
</dbReference>
<dbReference type="EMBL" id="CANI01000039">
    <property type="protein sequence ID" value="CCM78432.1"/>
    <property type="molecule type" value="Genomic_DNA"/>
</dbReference>
<evidence type="ECO:0000256" key="4">
    <source>
        <dbReference type="PROSITE-ProRule" id="PRU00473"/>
    </source>
</evidence>
<dbReference type="InterPro" id="IPR036737">
    <property type="entry name" value="OmpA-like_sf"/>
</dbReference>
<dbReference type="AlphaFoldDB" id="K0Q2K0"/>
<dbReference type="PANTHER" id="PTHR30329:SF21">
    <property type="entry name" value="LIPOPROTEIN YIAD-RELATED"/>
    <property type="match status" value="1"/>
</dbReference>
<dbReference type="eggNOG" id="COG2885">
    <property type="taxonomic scope" value="Bacteria"/>
</dbReference>
<dbReference type="RefSeq" id="WP_007537379.1">
    <property type="nucleotide sequence ID" value="NZ_HF536773.1"/>
</dbReference>
<comment type="subcellular location">
    <subcellularLocation>
        <location evidence="1">Cell outer membrane</location>
    </subcellularLocation>
</comment>
<dbReference type="Proteomes" id="UP000009319">
    <property type="component" value="Unassembled WGS sequence"/>
</dbReference>
<evidence type="ECO:0000259" key="6">
    <source>
        <dbReference type="PROSITE" id="PS51123"/>
    </source>
</evidence>
<keyword evidence="2 4" id="KW-0472">Membrane</keyword>
<dbReference type="InterPro" id="IPR050330">
    <property type="entry name" value="Bact_OuterMem_StrucFunc"/>
</dbReference>
<dbReference type="InterPro" id="IPR006664">
    <property type="entry name" value="OMP_bac"/>
</dbReference>
<dbReference type="Gene3D" id="3.30.1330.60">
    <property type="entry name" value="OmpA-like domain"/>
    <property type="match status" value="1"/>
</dbReference>
<dbReference type="HOGENOM" id="CLU_016890_5_2_5"/>